<dbReference type="EMBL" id="JBHMCG010000222">
    <property type="protein sequence ID" value="MFB9579438.1"/>
    <property type="molecule type" value="Genomic_DNA"/>
</dbReference>
<sequence>MDGTCGRAARFRSPLALLALPALAVAWIGWSVIGFLTSDNSLDSASKVPCDEAVEFTGVPLPAGARDRRCGTRVRLDTEYDVRFRITRKELDAWPESEFPGTELDPEFCADKVDTCAHIEFGDRRPSQAVAADVSVVYEGGGTALVHFEPFDV</sequence>
<protein>
    <submittedName>
        <fullName evidence="1">Uncharacterized protein</fullName>
    </submittedName>
</protein>
<name>A0ABV5RNQ8_9ACTN</name>
<dbReference type="Proteomes" id="UP001589710">
    <property type="component" value="Unassembled WGS sequence"/>
</dbReference>
<keyword evidence="2" id="KW-1185">Reference proteome</keyword>
<accession>A0ABV5RNQ8</accession>
<comment type="caution">
    <text evidence="1">The sequence shown here is derived from an EMBL/GenBank/DDBJ whole genome shotgun (WGS) entry which is preliminary data.</text>
</comment>
<organism evidence="1 2">
    <name type="scientific">Streptomyces yanii</name>
    <dbReference type="NCBI Taxonomy" id="78510"/>
    <lineage>
        <taxon>Bacteria</taxon>
        <taxon>Bacillati</taxon>
        <taxon>Actinomycetota</taxon>
        <taxon>Actinomycetes</taxon>
        <taxon>Kitasatosporales</taxon>
        <taxon>Streptomycetaceae</taxon>
        <taxon>Streptomyces</taxon>
    </lineage>
</organism>
<evidence type="ECO:0000313" key="2">
    <source>
        <dbReference type="Proteomes" id="UP001589710"/>
    </source>
</evidence>
<proteinExistence type="predicted"/>
<dbReference type="RefSeq" id="WP_345517363.1">
    <property type="nucleotide sequence ID" value="NZ_BAAAXD010000045.1"/>
</dbReference>
<gene>
    <name evidence="1" type="ORF">ACFFTL_46135</name>
</gene>
<reference evidence="1 2" key="1">
    <citation type="submission" date="2024-09" db="EMBL/GenBank/DDBJ databases">
        <authorList>
            <person name="Sun Q."/>
            <person name="Mori K."/>
        </authorList>
    </citation>
    <scope>NUCLEOTIDE SEQUENCE [LARGE SCALE GENOMIC DNA]</scope>
    <source>
        <strain evidence="1 2">JCM 3331</strain>
    </source>
</reference>
<evidence type="ECO:0000313" key="1">
    <source>
        <dbReference type="EMBL" id="MFB9579438.1"/>
    </source>
</evidence>